<name>A0AAQ3PQY5_PASNO</name>
<evidence type="ECO:0000313" key="2">
    <source>
        <dbReference type="Proteomes" id="UP001341281"/>
    </source>
</evidence>
<proteinExistence type="predicted"/>
<gene>
    <name evidence="1" type="ORF">U9M48_002462</name>
</gene>
<reference evidence="1 2" key="1">
    <citation type="submission" date="2024-02" db="EMBL/GenBank/DDBJ databases">
        <title>High-quality chromosome-scale genome assembly of Pensacola bahiagrass (Paspalum notatum Flugge var. saurae).</title>
        <authorList>
            <person name="Vega J.M."/>
            <person name="Podio M."/>
            <person name="Orjuela J."/>
            <person name="Siena L.A."/>
            <person name="Pessino S.C."/>
            <person name="Combes M.C."/>
            <person name="Mariac C."/>
            <person name="Albertini E."/>
            <person name="Pupilli F."/>
            <person name="Ortiz J.P.A."/>
            <person name="Leblanc O."/>
        </authorList>
    </citation>
    <scope>NUCLEOTIDE SEQUENCE [LARGE SCALE GENOMIC DNA]</scope>
    <source>
        <strain evidence="1">R1</strain>
        <tissue evidence="1">Leaf</tissue>
    </source>
</reference>
<dbReference type="EMBL" id="CP144745">
    <property type="protein sequence ID" value="WVZ51307.1"/>
    <property type="molecule type" value="Genomic_DNA"/>
</dbReference>
<sequence>MYHITQYLTKKSYGVLLIELLIRKKHVSYRLPQGFGLCIAPRRDEILDPQVAKVGDGEVVDVALLEGMCVKYI</sequence>
<dbReference type="Proteomes" id="UP001341281">
    <property type="component" value="Chromosome 01"/>
</dbReference>
<evidence type="ECO:0000313" key="1">
    <source>
        <dbReference type="EMBL" id="WVZ51307.1"/>
    </source>
</evidence>
<keyword evidence="2" id="KW-1185">Reference proteome</keyword>
<protein>
    <submittedName>
        <fullName evidence="1">Uncharacterized protein</fullName>
    </submittedName>
</protein>
<feature type="non-terminal residue" evidence="1">
    <location>
        <position position="1"/>
    </location>
</feature>
<dbReference type="AlphaFoldDB" id="A0AAQ3PQY5"/>
<organism evidence="1 2">
    <name type="scientific">Paspalum notatum var. saurae</name>
    <dbReference type="NCBI Taxonomy" id="547442"/>
    <lineage>
        <taxon>Eukaryota</taxon>
        <taxon>Viridiplantae</taxon>
        <taxon>Streptophyta</taxon>
        <taxon>Embryophyta</taxon>
        <taxon>Tracheophyta</taxon>
        <taxon>Spermatophyta</taxon>
        <taxon>Magnoliopsida</taxon>
        <taxon>Liliopsida</taxon>
        <taxon>Poales</taxon>
        <taxon>Poaceae</taxon>
        <taxon>PACMAD clade</taxon>
        <taxon>Panicoideae</taxon>
        <taxon>Andropogonodae</taxon>
        <taxon>Paspaleae</taxon>
        <taxon>Paspalinae</taxon>
        <taxon>Paspalum</taxon>
    </lineage>
</organism>
<accession>A0AAQ3PQY5</accession>